<dbReference type="SUPFAM" id="SSF47240">
    <property type="entry name" value="Ferritin-like"/>
    <property type="match status" value="1"/>
</dbReference>
<protein>
    <submittedName>
        <fullName evidence="4">Bacterioferritin</fullName>
        <ecNumber evidence="4">1.16.3.1</ecNumber>
    </submittedName>
</protein>
<evidence type="ECO:0000256" key="1">
    <source>
        <dbReference type="ARBA" id="ARBA00022434"/>
    </source>
</evidence>
<dbReference type="GO" id="GO:0005829">
    <property type="term" value="C:cytosol"/>
    <property type="evidence" value="ECO:0007669"/>
    <property type="project" value="TreeGrafter"/>
</dbReference>
<sequence length="186" mass="21748">MSKIDYEMHKRAGYADPSPYPEIKVLKPNLYYANLLIDDYAGVISEFTAISQYLYHYFFFKDIDKELGELLENVSITEMLHMEILASTIKKLGGNPLIRGSYSTCNNFWNGSFIYYGKHLCERLKADIDSEYKAIDEYQKHICMINDPYVQKILQRIILDEKVHIKLFNKALLKFCGCTYKPLINE</sequence>
<proteinExistence type="predicted"/>
<evidence type="ECO:0000259" key="3">
    <source>
        <dbReference type="Pfam" id="PF00210"/>
    </source>
</evidence>
<dbReference type="PANTHER" id="PTHR30295">
    <property type="entry name" value="BACTERIOFERRITIN"/>
    <property type="match status" value="1"/>
</dbReference>
<feature type="domain" description="Ferritin/DPS" evidence="3">
    <location>
        <begin position="45"/>
        <end position="172"/>
    </location>
</feature>
<dbReference type="GO" id="GO:0020037">
    <property type="term" value="F:heme binding"/>
    <property type="evidence" value="ECO:0007669"/>
    <property type="project" value="TreeGrafter"/>
</dbReference>
<dbReference type="GO" id="GO:0006879">
    <property type="term" value="P:intracellular iron ion homeostasis"/>
    <property type="evidence" value="ECO:0007669"/>
    <property type="project" value="UniProtKB-KW"/>
</dbReference>
<keyword evidence="2" id="KW-0408">Iron</keyword>
<gene>
    <name evidence="4" type="primary">bfr</name>
    <name evidence="4" type="ORF">NCTC13028_01710</name>
</gene>
<dbReference type="InterPro" id="IPR012347">
    <property type="entry name" value="Ferritin-like"/>
</dbReference>
<dbReference type="GO" id="GO:0008199">
    <property type="term" value="F:ferric iron binding"/>
    <property type="evidence" value="ECO:0007669"/>
    <property type="project" value="InterPro"/>
</dbReference>
<evidence type="ECO:0000313" key="5">
    <source>
        <dbReference type="Proteomes" id="UP000250223"/>
    </source>
</evidence>
<dbReference type="EC" id="1.16.3.1" evidence="4"/>
<dbReference type="Pfam" id="PF00210">
    <property type="entry name" value="Ferritin"/>
    <property type="match status" value="1"/>
</dbReference>
<name>A0A2X2W6P6_CLOCO</name>
<reference evidence="4 5" key="1">
    <citation type="submission" date="2018-06" db="EMBL/GenBank/DDBJ databases">
        <authorList>
            <consortium name="Pathogen Informatics"/>
            <person name="Doyle S."/>
        </authorList>
    </citation>
    <scope>NUCLEOTIDE SEQUENCE [LARGE SCALE GENOMIC DNA]</scope>
    <source>
        <strain evidence="4 5">NCTC13028</strain>
    </source>
</reference>
<dbReference type="EMBL" id="UAWC01000023">
    <property type="protein sequence ID" value="SQB35097.1"/>
    <property type="molecule type" value="Genomic_DNA"/>
</dbReference>
<evidence type="ECO:0000313" key="4">
    <source>
        <dbReference type="EMBL" id="SQB35097.1"/>
    </source>
</evidence>
<dbReference type="InterPro" id="IPR009078">
    <property type="entry name" value="Ferritin-like_SF"/>
</dbReference>
<dbReference type="CDD" id="cd07908">
    <property type="entry name" value="Mn_catalase_like"/>
    <property type="match status" value="1"/>
</dbReference>
<dbReference type="Gene3D" id="1.20.1260.10">
    <property type="match status" value="2"/>
</dbReference>
<keyword evidence="1" id="KW-0409">Iron storage</keyword>
<organism evidence="4 5">
    <name type="scientific">Clostridium cochlearium</name>
    <dbReference type="NCBI Taxonomy" id="1494"/>
    <lineage>
        <taxon>Bacteria</taxon>
        <taxon>Bacillati</taxon>
        <taxon>Bacillota</taxon>
        <taxon>Clostridia</taxon>
        <taxon>Eubacteriales</taxon>
        <taxon>Clostridiaceae</taxon>
        <taxon>Clostridium</taxon>
    </lineage>
</organism>
<dbReference type="Proteomes" id="UP000250223">
    <property type="component" value="Unassembled WGS sequence"/>
</dbReference>
<evidence type="ECO:0000256" key="2">
    <source>
        <dbReference type="ARBA" id="ARBA00023004"/>
    </source>
</evidence>
<dbReference type="PANTHER" id="PTHR30295:SF0">
    <property type="entry name" value="BACTERIOFERRITIN"/>
    <property type="match status" value="1"/>
</dbReference>
<dbReference type="GO" id="GO:0004322">
    <property type="term" value="F:ferroxidase activity"/>
    <property type="evidence" value="ECO:0007669"/>
    <property type="project" value="UniProtKB-EC"/>
</dbReference>
<dbReference type="AlphaFoldDB" id="A0A2X2W6P6"/>
<accession>A0A2X2W6P6</accession>
<dbReference type="InterPro" id="IPR008331">
    <property type="entry name" value="Ferritin_DPS_dom"/>
</dbReference>
<keyword evidence="4" id="KW-0560">Oxidoreductase</keyword>
<dbReference type="RefSeq" id="WP_111921552.1">
    <property type="nucleotide sequence ID" value="NZ_SVCG01000004.1"/>
</dbReference>